<gene>
    <name evidence="2" type="ORF">LACBIDRAFT_302492</name>
</gene>
<evidence type="ECO:0000256" key="1">
    <source>
        <dbReference type="SAM" id="MobiDB-lite"/>
    </source>
</evidence>
<keyword evidence="3" id="KW-1185">Reference proteome</keyword>
<sequence length="80" mass="9011">MKCDDRGEVEAGRPSTNAARPPLRPQASAGPRLGLRISQAPPHSDWVRRNLASSTWIYLPGWRSSSQFDNFNMIWDCIIT</sequence>
<dbReference type="RefSeq" id="XP_001883453.1">
    <property type="nucleotide sequence ID" value="XM_001883418.1"/>
</dbReference>
<dbReference type="InParanoid" id="B0DHS0"/>
<dbReference type="HOGENOM" id="CLU_2590167_0_0_1"/>
<protein>
    <submittedName>
        <fullName evidence="2">Predicted protein</fullName>
    </submittedName>
</protein>
<dbReference type="KEGG" id="lbc:LACBIDRAFT_302492"/>
<feature type="region of interest" description="Disordered" evidence="1">
    <location>
        <begin position="1"/>
        <end position="38"/>
    </location>
</feature>
<name>B0DHS0_LACBS</name>
<proteinExistence type="predicted"/>
<organism evidence="3">
    <name type="scientific">Laccaria bicolor (strain S238N-H82 / ATCC MYA-4686)</name>
    <name type="common">Bicoloured deceiver</name>
    <name type="synonym">Laccaria laccata var. bicolor</name>
    <dbReference type="NCBI Taxonomy" id="486041"/>
    <lineage>
        <taxon>Eukaryota</taxon>
        <taxon>Fungi</taxon>
        <taxon>Dikarya</taxon>
        <taxon>Basidiomycota</taxon>
        <taxon>Agaricomycotina</taxon>
        <taxon>Agaricomycetes</taxon>
        <taxon>Agaricomycetidae</taxon>
        <taxon>Agaricales</taxon>
        <taxon>Agaricineae</taxon>
        <taxon>Hydnangiaceae</taxon>
        <taxon>Laccaria</taxon>
    </lineage>
</organism>
<dbReference type="Proteomes" id="UP000001194">
    <property type="component" value="Unassembled WGS sequence"/>
</dbReference>
<reference evidence="2 3" key="1">
    <citation type="journal article" date="2008" name="Nature">
        <title>The genome of Laccaria bicolor provides insights into mycorrhizal symbiosis.</title>
        <authorList>
            <person name="Martin F."/>
            <person name="Aerts A."/>
            <person name="Ahren D."/>
            <person name="Brun A."/>
            <person name="Danchin E.G.J."/>
            <person name="Duchaussoy F."/>
            <person name="Gibon J."/>
            <person name="Kohler A."/>
            <person name="Lindquist E."/>
            <person name="Pereda V."/>
            <person name="Salamov A."/>
            <person name="Shapiro H.J."/>
            <person name="Wuyts J."/>
            <person name="Blaudez D."/>
            <person name="Buee M."/>
            <person name="Brokstein P."/>
            <person name="Canbaeck B."/>
            <person name="Cohen D."/>
            <person name="Courty P.E."/>
            <person name="Coutinho P.M."/>
            <person name="Delaruelle C."/>
            <person name="Detter J.C."/>
            <person name="Deveau A."/>
            <person name="DiFazio S."/>
            <person name="Duplessis S."/>
            <person name="Fraissinet-Tachet L."/>
            <person name="Lucic E."/>
            <person name="Frey-Klett P."/>
            <person name="Fourrey C."/>
            <person name="Feussner I."/>
            <person name="Gay G."/>
            <person name="Grimwood J."/>
            <person name="Hoegger P.J."/>
            <person name="Jain P."/>
            <person name="Kilaru S."/>
            <person name="Labbe J."/>
            <person name="Lin Y.C."/>
            <person name="Legue V."/>
            <person name="Le Tacon F."/>
            <person name="Marmeisse R."/>
            <person name="Melayah D."/>
            <person name="Montanini B."/>
            <person name="Muratet M."/>
            <person name="Nehls U."/>
            <person name="Niculita-Hirzel H."/>
            <person name="Oudot-Le Secq M.P."/>
            <person name="Peter M."/>
            <person name="Quesneville H."/>
            <person name="Rajashekar B."/>
            <person name="Reich M."/>
            <person name="Rouhier N."/>
            <person name="Schmutz J."/>
            <person name="Yin T."/>
            <person name="Chalot M."/>
            <person name="Henrissat B."/>
            <person name="Kuees U."/>
            <person name="Lucas S."/>
            <person name="Van de Peer Y."/>
            <person name="Podila G.K."/>
            <person name="Polle A."/>
            <person name="Pukkila P.J."/>
            <person name="Richardson P.M."/>
            <person name="Rouze P."/>
            <person name="Sanders I.R."/>
            <person name="Stajich J.E."/>
            <person name="Tunlid A."/>
            <person name="Tuskan G."/>
            <person name="Grigoriev I.V."/>
        </authorList>
    </citation>
    <scope>NUCLEOTIDE SEQUENCE [LARGE SCALE GENOMIC DNA]</scope>
    <source>
        <strain evidence="3">S238N-H82 / ATCC MYA-4686</strain>
    </source>
</reference>
<feature type="compositionally biased region" description="Basic and acidic residues" evidence="1">
    <location>
        <begin position="1"/>
        <end position="11"/>
    </location>
</feature>
<evidence type="ECO:0000313" key="2">
    <source>
        <dbReference type="EMBL" id="EDR05777.1"/>
    </source>
</evidence>
<dbReference type="GeneID" id="6079205"/>
<dbReference type="EMBL" id="DS547111">
    <property type="protein sequence ID" value="EDR05777.1"/>
    <property type="molecule type" value="Genomic_DNA"/>
</dbReference>
<dbReference type="AlphaFoldDB" id="B0DHS0"/>
<accession>B0DHS0</accession>
<evidence type="ECO:0000313" key="3">
    <source>
        <dbReference type="Proteomes" id="UP000001194"/>
    </source>
</evidence>